<dbReference type="AlphaFoldDB" id="A0A3B0WBT9"/>
<dbReference type="FunFam" id="3.30.70.270:FF:000001">
    <property type="entry name" value="Diguanylate cyclase domain protein"/>
    <property type="match status" value="1"/>
</dbReference>
<dbReference type="PROSITE" id="PS50883">
    <property type="entry name" value="EAL"/>
    <property type="match status" value="1"/>
</dbReference>
<dbReference type="Pfam" id="PF00563">
    <property type="entry name" value="EAL"/>
    <property type="match status" value="1"/>
</dbReference>
<dbReference type="SMART" id="SM00267">
    <property type="entry name" value="GGDEF"/>
    <property type="match status" value="1"/>
</dbReference>
<dbReference type="PROSITE" id="PS50887">
    <property type="entry name" value="GGDEF"/>
    <property type="match status" value="1"/>
</dbReference>
<dbReference type="SUPFAM" id="SSF55073">
    <property type="entry name" value="Nucleotide cyclase"/>
    <property type="match status" value="1"/>
</dbReference>
<protein>
    <submittedName>
        <fullName evidence="3">Diguanylate cyclase/phosphodiesterase (GGDEF &amp; EAL domains) with PAS/PAC sensor(S)</fullName>
    </submittedName>
</protein>
<evidence type="ECO:0000313" key="3">
    <source>
        <dbReference type="EMBL" id="VAW48207.1"/>
    </source>
</evidence>
<dbReference type="InterPro" id="IPR001633">
    <property type="entry name" value="EAL_dom"/>
</dbReference>
<feature type="domain" description="EAL" evidence="1">
    <location>
        <begin position="280"/>
        <end position="531"/>
    </location>
</feature>
<dbReference type="NCBIfam" id="TIGR00254">
    <property type="entry name" value="GGDEF"/>
    <property type="match status" value="1"/>
</dbReference>
<evidence type="ECO:0000259" key="1">
    <source>
        <dbReference type="PROSITE" id="PS50883"/>
    </source>
</evidence>
<feature type="domain" description="GGDEF" evidence="2">
    <location>
        <begin position="122"/>
        <end position="255"/>
    </location>
</feature>
<proteinExistence type="predicted"/>
<dbReference type="EMBL" id="UOFC01000191">
    <property type="protein sequence ID" value="VAW48207.1"/>
    <property type="molecule type" value="Genomic_DNA"/>
</dbReference>
<dbReference type="PANTHER" id="PTHR44757:SF2">
    <property type="entry name" value="BIOFILM ARCHITECTURE MAINTENANCE PROTEIN MBAA"/>
    <property type="match status" value="1"/>
</dbReference>
<dbReference type="SMART" id="SM00052">
    <property type="entry name" value="EAL"/>
    <property type="match status" value="1"/>
</dbReference>
<dbReference type="InterPro" id="IPR035919">
    <property type="entry name" value="EAL_sf"/>
</dbReference>
<dbReference type="SUPFAM" id="SSF141868">
    <property type="entry name" value="EAL domain-like"/>
    <property type="match status" value="1"/>
</dbReference>
<organism evidence="3">
    <name type="scientific">hydrothermal vent metagenome</name>
    <dbReference type="NCBI Taxonomy" id="652676"/>
    <lineage>
        <taxon>unclassified sequences</taxon>
        <taxon>metagenomes</taxon>
        <taxon>ecological metagenomes</taxon>
    </lineage>
</organism>
<evidence type="ECO:0000259" key="2">
    <source>
        <dbReference type="PROSITE" id="PS50887"/>
    </source>
</evidence>
<accession>A0A3B0WBT9</accession>
<gene>
    <name evidence="3" type="ORF">MNBD_GAMMA03-408</name>
</gene>
<dbReference type="CDD" id="cd01948">
    <property type="entry name" value="EAL"/>
    <property type="match status" value="1"/>
</dbReference>
<reference evidence="3" key="1">
    <citation type="submission" date="2018-06" db="EMBL/GenBank/DDBJ databases">
        <authorList>
            <person name="Zhirakovskaya E."/>
        </authorList>
    </citation>
    <scope>NUCLEOTIDE SEQUENCE</scope>
</reference>
<sequence length="535" mass="59988">MLELSNRNNSTTKTLSDVGRFMEADRSRTQQMIDRSLFKMDNDATQILRTLQTRFSSDDHYANNDADFLPNEIKALIEDQVKIRTQTLFRQANYDDLTHLPNRAYFNATLESLVIGAKEKKGEFTLLFLDLDGFKKINDNFGHQSGDELLRNVSARVISAVREGDIVSRLGGDEFVVLLAGELAREDIEGVCKRIISEVSRSYWIAQNEIQISTSIGVACYPKDAKSSSELVEKSDKALYASKDSGRNTYRFYSDLLICEPTRESSYEITREMASEIQSNCRPLDRLKEALTQGQIKVCFEPQVDLVSQKIVGSSVTALWMENRIESPYLNGWMEILNQSHWARSTGAWLIDSGLYYLQQWQGLNDELVVSIPVIPALCQSEDMVAFMNGRLVEYQVTASQVQLEFSAQTLTESAVQHQLNALSEAGYQITLTEVGKAPLDLALLSDLNLQEIKLDTKWLKKSLVSKTGQKWLQAVVKMANILDADVIATGIESQQTVKQLQAMGCTMGQGILWALPLEADGFHQAISAQLPAVH</sequence>
<dbReference type="InterPro" id="IPR029787">
    <property type="entry name" value="Nucleotide_cyclase"/>
</dbReference>
<dbReference type="InterPro" id="IPR052155">
    <property type="entry name" value="Biofilm_reg_signaling"/>
</dbReference>
<dbReference type="PANTHER" id="PTHR44757">
    <property type="entry name" value="DIGUANYLATE CYCLASE DGCP"/>
    <property type="match status" value="1"/>
</dbReference>
<dbReference type="InterPro" id="IPR043128">
    <property type="entry name" value="Rev_trsase/Diguanyl_cyclase"/>
</dbReference>
<name>A0A3B0WBT9_9ZZZZ</name>
<dbReference type="Gene3D" id="3.20.20.450">
    <property type="entry name" value="EAL domain"/>
    <property type="match status" value="1"/>
</dbReference>
<dbReference type="CDD" id="cd01949">
    <property type="entry name" value="GGDEF"/>
    <property type="match status" value="1"/>
</dbReference>
<dbReference type="Gene3D" id="3.30.70.270">
    <property type="match status" value="1"/>
</dbReference>
<dbReference type="Pfam" id="PF00990">
    <property type="entry name" value="GGDEF"/>
    <property type="match status" value="1"/>
</dbReference>
<dbReference type="InterPro" id="IPR000160">
    <property type="entry name" value="GGDEF_dom"/>
</dbReference>